<accession>A0A1B0AHT7</accession>
<sequence length="142" mass="16425">MKCGRGREELAAGYDKEAGCQHLVLASLSTTLLCTVARRCSGRRKLTKIQEIFGVDYNHNNNEDGDDEKKATKQPNSHENLPRFQALKTIEKHSTGEWKLIKLCDDDDDDDDHDDCNYYDYDVVLMEKDEEQKMPNFMFINM</sequence>
<reference evidence="3" key="1">
    <citation type="submission" date="2014-03" db="EMBL/GenBank/DDBJ databases">
        <authorList>
            <person name="Aksoy S."/>
            <person name="Warren W."/>
            <person name="Wilson R.K."/>
        </authorList>
    </citation>
    <scope>NUCLEOTIDE SEQUENCE [LARGE SCALE GENOMIC DNA]</scope>
    <source>
        <strain evidence="3">IAEA</strain>
    </source>
</reference>
<feature type="region of interest" description="Disordered" evidence="1">
    <location>
        <begin position="57"/>
        <end position="82"/>
    </location>
</feature>
<evidence type="ECO:0000313" key="3">
    <source>
        <dbReference type="Proteomes" id="UP000092445"/>
    </source>
</evidence>
<dbReference type="VEuPathDB" id="VectorBase:GPAI046230"/>
<dbReference type="Proteomes" id="UP000092445">
    <property type="component" value="Unassembled WGS sequence"/>
</dbReference>
<protein>
    <submittedName>
        <fullName evidence="2">Uncharacterized protein</fullName>
    </submittedName>
</protein>
<evidence type="ECO:0000256" key="1">
    <source>
        <dbReference type="SAM" id="MobiDB-lite"/>
    </source>
</evidence>
<reference evidence="2" key="2">
    <citation type="submission" date="2020-05" db="UniProtKB">
        <authorList>
            <consortium name="EnsemblMetazoa"/>
        </authorList>
    </citation>
    <scope>IDENTIFICATION</scope>
    <source>
        <strain evidence="2">IAEA</strain>
    </source>
</reference>
<evidence type="ECO:0000313" key="2">
    <source>
        <dbReference type="EnsemblMetazoa" id="GPAI046230-PA"/>
    </source>
</evidence>
<dbReference type="EnsemblMetazoa" id="GPAI046230-RA">
    <property type="protein sequence ID" value="GPAI046230-PA"/>
    <property type="gene ID" value="GPAI046230"/>
</dbReference>
<name>A0A1B0AHT7_GLOPL</name>
<keyword evidence="3" id="KW-1185">Reference proteome</keyword>
<organism evidence="2 3">
    <name type="scientific">Glossina pallidipes</name>
    <name type="common">Tsetse fly</name>
    <dbReference type="NCBI Taxonomy" id="7398"/>
    <lineage>
        <taxon>Eukaryota</taxon>
        <taxon>Metazoa</taxon>
        <taxon>Ecdysozoa</taxon>
        <taxon>Arthropoda</taxon>
        <taxon>Hexapoda</taxon>
        <taxon>Insecta</taxon>
        <taxon>Pterygota</taxon>
        <taxon>Neoptera</taxon>
        <taxon>Endopterygota</taxon>
        <taxon>Diptera</taxon>
        <taxon>Brachycera</taxon>
        <taxon>Muscomorpha</taxon>
        <taxon>Hippoboscoidea</taxon>
        <taxon>Glossinidae</taxon>
        <taxon>Glossina</taxon>
    </lineage>
</organism>
<dbReference type="AlphaFoldDB" id="A0A1B0AHT7"/>
<proteinExistence type="predicted"/>